<dbReference type="SMART" id="SM01196">
    <property type="entry name" value="FERM_C"/>
    <property type="match status" value="1"/>
</dbReference>
<dbReference type="Pfam" id="PF00769">
    <property type="entry name" value="ERM_C"/>
    <property type="match status" value="1"/>
</dbReference>
<dbReference type="GO" id="GO:0005938">
    <property type="term" value="C:cell cortex"/>
    <property type="evidence" value="ECO:0007669"/>
    <property type="project" value="UniProtKB-ARBA"/>
</dbReference>
<evidence type="ECO:0000256" key="26">
    <source>
        <dbReference type="SAM" id="Coils"/>
    </source>
</evidence>
<dbReference type="PANTHER" id="PTHR23281">
    <property type="entry name" value="MERLIN/MOESIN/EZRIN/RADIXIN"/>
    <property type="match status" value="1"/>
</dbReference>
<dbReference type="Gene3D" id="3.30.1370.240">
    <property type="match status" value="1"/>
</dbReference>
<dbReference type="SUPFAM" id="SSF47031">
    <property type="entry name" value="Second domain of FERM"/>
    <property type="match status" value="1"/>
</dbReference>
<keyword evidence="26" id="KW-0175">Coiled coil</keyword>
<evidence type="ECO:0000256" key="10">
    <source>
        <dbReference type="ARBA" id="ARBA00022475"/>
    </source>
</evidence>
<feature type="domain" description="Aminoacyl-transfer RNA synthetases class-II family profile" evidence="29">
    <location>
        <begin position="849"/>
        <end position="1099"/>
    </location>
</feature>
<evidence type="ECO:0000313" key="30">
    <source>
        <dbReference type="EMBL" id="CAB3366841.1"/>
    </source>
</evidence>
<feature type="region of interest" description="Disordered" evidence="27">
    <location>
        <begin position="473"/>
        <end position="493"/>
    </location>
</feature>
<keyword evidence="22" id="KW-0966">Cell projection</keyword>
<dbReference type="InterPro" id="IPR014352">
    <property type="entry name" value="FERM/acyl-CoA-bd_prot_sf"/>
</dbReference>
<dbReference type="Pfam" id="PF09380">
    <property type="entry name" value="FERM_C"/>
    <property type="match status" value="1"/>
</dbReference>
<keyword evidence="18" id="KW-0965">Cell junction</keyword>
<dbReference type="FunFam" id="3.30.930.10:FF:000033">
    <property type="entry name" value="Phenylalanine--tRNA ligase alpha subunit"/>
    <property type="match status" value="1"/>
</dbReference>
<dbReference type="PRINTS" id="PR00661">
    <property type="entry name" value="ERMFAMILY"/>
</dbReference>
<dbReference type="FunFam" id="1.10.10.2330:FF:000005">
    <property type="entry name" value="phenylalanine--tRNA ligase alpha subunit"/>
    <property type="match status" value="1"/>
</dbReference>
<dbReference type="InterPro" id="IPR040725">
    <property type="entry name" value="PheRS_DBD3"/>
</dbReference>
<comment type="similarity">
    <text evidence="6">Belongs to the class-II aminoacyl-tRNA synthetase family. Phe-tRNA synthetase alpha subunit type 2 subfamily.</text>
</comment>
<dbReference type="InterPro" id="IPR011993">
    <property type="entry name" value="PH-like_dom_sf"/>
</dbReference>
<evidence type="ECO:0000313" key="31">
    <source>
        <dbReference type="Proteomes" id="UP000494165"/>
    </source>
</evidence>
<dbReference type="InterPro" id="IPR040724">
    <property type="entry name" value="PheRS_DBD1"/>
</dbReference>
<dbReference type="Gene3D" id="3.30.930.10">
    <property type="entry name" value="Bira Bifunctional Protein, Domain 2"/>
    <property type="match status" value="1"/>
</dbReference>
<evidence type="ECO:0000256" key="14">
    <source>
        <dbReference type="ARBA" id="ARBA00022741"/>
    </source>
</evidence>
<dbReference type="GO" id="GO:0010669">
    <property type="term" value="P:epithelial structure maintenance"/>
    <property type="evidence" value="ECO:0007669"/>
    <property type="project" value="UniProtKB-ARBA"/>
</dbReference>
<evidence type="ECO:0000256" key="13">
    <source>
        <dbReference type="ARBA" id="ARBA00022723"/>
    </source>
</evidence>
<dbReference type="PROSITE" id="PS50862">
    <property type="entry name" value="AA_TRNA_LIGASE_II"/>
    <property type="match status" value="1"/>
</dbReference>
<evidence type="ECO:0000256" key="20">
    <source>
        <dbReference type="ARBA" id="ARBA00023146"/>
    </source>
</evidence>
<dbReference type="InterPro" id="IPR000798">
    <property type="entry name" value="Ez/rad/moesin-like"/>
</dbReference>
<protein>
    <recommendedName>
        <fullName evidence="9">Moesin/ezrin/radixin homolog 1</fullName>
        <ecNumber evidence="8">6.1.1.20</ecNumber>
    </recommendedName>
    <alternativeName>
        <fullName evidence="23">Phenylalanyl-tRNA synthetase alpha subunit</fullName>
    </alternativeName>
</protein>
<dbReference type="Pfam" id="PF18553">
    <property type="entry name" value="PheRS_DBD3"/>
    <property type="match status" value="1"/>
</dbReference>
<dbReference type="PROSITE" id="PS00661">
    <property type="entry name" value="FERM_2"/>
    <property type="match status" value="1"/>
</dbReference>
<dbReference type="InterPro" id="IPR019748">
    <property type="entry name" value="FERM_central"/>
</dbReference>
<name>A0A8S1CH02_9INSE</name>
<keyword evidence="13" id="KW-0479">Metal-binding</keyword>
<dbReference type="GO" id="GO:0048646">
    <property type="term" value="P:anatomical structure formation involved in morphogenesis"/>
    <property type="evidence" value="ECO:0007669"/>
    <property type="project" value="UniProtKB-ARBA"/>
</dbReference>
<dbReference type="InterPro" id="IPR029071">
    <property type="entry name" value="Ubiquitin-like_domsf"/>
</dbReference>
<dbReference type="GO" id="GO:0003779">
    <property type="term" value="F:actin binding"/>
    <property type="evidence" value="ECO:0007669"/>
    <property type="project" value="InterPro"/>
</dbReference>
<proteinExistence type="inferred from homology"/>
<evidence type="ECO:0000256" key="2">
    <source>
        <dbReference type="ARBA" id="ARBA00004105"/>
    </source>
</evidence>
<dbReference type="InterPro" id="IPR004529">
    <property type="entry name" value="Phe-tRNA-synth_IIc_asu"/>
</dbReference>
<keyword evidence="15" id="KW-0067">ATP-binding</keyword>
<dbReference type="GO" id="GO:0007315">
    <property type="term" value="P:pole plasm assembly"/>
    <property type="evidence" value="ECO:0007669"/>
    <property type="project" value="UniProtKB-ARBA"/>
</dbReference>
<dbReference type="Pfam" id="PF00043">
    <property type="entry name" value="GST_C"/>
    <property type="match status" value="1"/>
</dbReference>
<dbReference type="InterPro" id="IPR018980">
    <property type="entry name" value="FERM_PH-like_C"/>
</dbReference>
<evidence type="ECO:0000256" key="16">
    <source>
        <dbReference type="ARBA" id="ARBA00022842"/>
    </source>
</evidence>
<dbReference type="Gene3D" id="1.10.10.2320">
    <property type="match status" value="1"/>
</dbReference>
<evidence type="ECO:0000256" key="21">
    <source>
        <dbReference type="ARBA" id="ARBA00023212"/>
    </source>
</evidence>
<dbReference type="NCBIfam" id="TIGR00468">
    <property type="entry name" value="pheS"/>
    <property type="match status" value="1"/>
</dbReference>
<dbReference type="GO" id="GO:0042127">
    <property type="term" value="P:regulation of cell population proliferation"/>
    <property type="evidence" value="ECO:0007669"/>
    <property type="project" value="UniProtKB-ARBA"/>
</dbReference>
<evidence type="ECO:0000256" key="22">
    <source>
        <dbReference type="ARBA" id="ARBA00023273"/>
    </source>
</evidence>
<keyword evidence="21" id="KW-0206">Cytoskeleton</keyword>
<dbReference type="Gene3D" id="3.10.20.90">
    <property type="entry name" value="Phosphatidylinositol 3-kinase Catalytic Subunit, Chain A, domain 1"/>
    <property type="match status" value="1"/>
</dbReference>
<dbReference type="GO" id="GO:0008104">
    <property type="term" value="P:intracellular protein localization"/>
    <property type="evidence" value="ECO:0007669"/>
    <property type="project" value="UniProtKB-ARBA"/>
</dbReference>
<dbReference type="InterPro" id="IPR006195">
    <property type="entry name" value="aa-tRNA-synth_II"/>
</dbReference>
<keyword evidence="19" id="KW-0472">Membrane</keyword>
<dbReference type="InterPro" id="IPR041789">
    <property type="entry name" value="ERM_FERM_C"/>
</dbReference>
<evidence type="ECO:0000256" key="17">
    <source>
        <dbReference type="ARBA" id="ARBA00022917"/>
    </source>
</evidence>
<dbReference type="EMBL" id="CADEPI010000027">
    <property type="protein sequence ID" value="CAB3366841.1"/>
    <property type="molecule type" value="Genomic_DNA"/>
</dbReference>
<feature type="compositionally biased region" description="Low complexity" evidence="27">
    <location>
        <begin position="477"/>
        <end position="493"/>
    </location>
</feature>
<dbReference type="Gene3D" id="1.20.80.10">
    <property type="match status" value="1"/>
</dbReference>
<dbReference type="CDD" id="cd00496">
    <property type="entry name" value="PheRS_alpha_core"/>
    <property type="match status" value="1"/>
</dbReference>
<dbReference type="Gene3D" id="1.20.1050.130">
    <property type="match status" value="1"/>
</dbReference>
<comment type="subunit">
    <text evidence="7">Tetramer of two alpha and two beta subunits.</text>
</comment>
<dbReference type="GO" id="GO:0098592">
    <property type="term" value="C:cytoplasmic side of apical plasma membrane"/>
    <property type="evidence" value="ECO:0007669"/>
    <property type="project" value="UniProtKB-ARBA"/>
</dbReference>
<dbReference type="GO" id="GO:0016028">
    <property type="term" value="C:rhabdomere"/>
    <property type="evidence" value="ECO:0007669"/>
    <property type="project" value="UniProtKB-SubCell"/>
</dbReference>
<dbReference type="NCBIfam" id="NF003210">
    <property type="entry name" value="PRK04172.1"/>
    <property type="match status" value="1"/>
</dbReference>
<dbReference type="PRINTS" id="PR00935">
    <property type="entry name" value="BAND41"/>
</dbReference>
<dbReference type="InterPro" id="IPR046810">
    <property type="entry name" value="ERM_helical"/>
</dbReference>
<dbReference type="GO" id="GO:0046872">
    <property type="term" value="F:metal ion binding"/>
    <property type="evidence" value="ECO:0007669"/>
    <property type="project" value="UniProtKB-KW"/>
</dbReference>
<comment type="cofactor">
    <cofactor evidence="1">
        <name>Mg(2+)</name>
        <dbReference type="ChEBI" id="CHEBI:18420"/>
    </cofactor>
</comment>
<organism evidence="30 31">
    <name type="scientific">Cloeon dipterum</name>
    <dbReference type="NCBI Taxonomy" id="197152"/>
    <lineage>
        <taxon>Eukaryota</taxon>
        <taxon>Metazoa</taxon>
        <taxon>Ecdysozoa</taxon>
        <taxon>Arthropoda</taxon>
        <taxon>Hexapoda</taxon>
        <taxon>Insecta</taxon>
        <taxon>Pterygota</taxon>
        <taxon>Palaeoptera</taxon>
        <taxon>Ephemeroptera</taxon>
        <taxon>Pisciforma</taxon>
        <taxon>Baetidae</taxon>
        <taxon>Cloeon</taxon>
    </lineage>
</organism>
<keyword evidence="11" id="KW-0963">Cytoplasm</keyword>
<dbReference type="Pfam" id="PF09379">
    <property type="entry name" value="FERM_N"/>
    <property type="match status" value="1"/>
</dbReference>
<dbReference type="GO" id="GO:0006403">
    <property type="term" value="P:RNA localization"/>
    <property type="evidence" value="ECO:0007669"/>
    <property type="project" value="UniProtKB-ARBA"/>
</dbReference>
<dbReference type="FunFam" id="1.20.5.450:FF:000001">
    <property type="entry name" value="radixin isoform X2"/>
    <property type="match status" value="1"/>
</dbReference>
<dbReference type="InterPro" id="IPR011174">
    <property type="entry name" value="ERM"/>
</dbReference>
<dbReference type="SUPFAM" id="SSF54236">
    <property type="entry name" value="Ubiquitin-like"/>
    <property type="match status" value="1"/>
</dbReference>
<dbReference type="SUPFAM" id="SSF50729">
    <property type="entry name" value="PH domain-like"/>
    <property type="match status" value="1"/>
</dbReference>
<evidence type="ECO:0000256" key="8">
    <source>
        <dbReference type="ARBA" id="ARBA00012814"/>
    </source>
</evidence>
<dbReference type="GO" id="GO:0042051">
    <property type="term" value="P:compound eye photoreceptor development"/>
    <property type="evidence" value="ECO:0007669"/>
    <property type="project" value="UniProtKB-ARBA"/>
</dbReference>
<dbReference type="InterPro" id="IPR019749">
    <property type="entry name" value="Band_41_domain"/>
</dbReference>
<evidence type="ECO:0000256" key="25">
    <source>
        <dbReference type="ARBA" id="ARBA00049255"/>
    </source>
</evidence>
<evidence type="ECO:0000256" key="19">
    <source>
        <dbReference type="ARBA" id="ARBA00023136"/>
    </source>
</evidence>
<evidence type="ECO:0000256" key="1">
    <source>
        <dbReference type="ARBA" id="ARBA00001946"/>
    </source>
</evidence>
<dbReference type="GO" id="GO:0005856">
    <property type="term" value="C:cytoskeleton"/>
    <property type="evidence" value="ECO:0007669"/>
    <property type="project" value="UniProtKB-SubCell"/>
</dbReference>
<evidence type="ECO:0000256" key="18">
    <source>
        <dbReference type="ARBA" id="ARBA00022949"/>
    </source>
</evidence>
<dbReference type="Pfam" id="PF20492">
    <property type="entry name" value="ERM_helical"/>
    <property type="match status" value="1"/>
</dbReference>
<dbReference type="CDD" id="cd13194">
    <property type="entry name" value="FERM_C_ERM"/>
    <property type="match status" value="1"/>
</dbReference>
<dbReference type="InterPro" id="IPR035963">
    <property type="entry name" value="FERM_2"/>
</dbReference>
<sequence>MPFRRGSKRFPVKLTTLTDELDFELDSKATGRALLELACQLIGLREVWYFGLQLEKAPAASWMHMDKRVRDQVKAADQPGLPVRVVLLAKLYPENVAEELLQEITQHLFFLQVKQAILRMDIYCPPETSVLLASYAVQAQYGDYDDQTYQPGMLSGTDLLPHRVISQYQMTPQMWEERIKTWYADHRGMARDEAEMEYLKIAQDLDMYGVSYFAISNKKHTELWLGVTALGLNIYEMENKLIPKTSFAWSEIRNVSYEDKRFTIKPVDKSASNFVFHSTKVKMNKLILDLCIGNHDMFMRRRKPDTIDVQQMKAQARDEKLRRQIERNKLTKEKQLREAAERDRSALEERLLQYQEEIRLANEALHRSEETAELLAEKSRVAEEEAMLLSQKASEAEQELTRMRLNAMKTEEEKNVLQQKTRDAEILTARLVEESERRAMEADKLKDELTRARKAEKAAKERLQNFLARNSLPMYPDPAAAAPPKDLSNALAPPPRASAASVAAFELVCQDADVEQLSLEIEKERVDYIEKSKYLQESLRVLRSEIEELKVGEKNCVLDVLHAEQLRLGEDKYSTLKKVKCGSTKARVAYYEEFSQAADFNLSKQGSFVPFVTQSELFCRIKMTVSLPERILQYLEAKGKGDSLQLAQEWKEDVQKIVGAIKSLEALGNVISVEQFTKKLWELTSEGKAVAQNGSHEAVVFNAVPEEGISQPELMKVSPNAKVGFSKAMSAGWLVLDKSSGQPVVRRKVASIDDAVRTDLSALLLEGRDQMSEAQKVEYKKRKLLQEVVVKGFHLGKGPEFTLSVSKPETDLTPEMIAQGTWRNKQFKDYNLQALGAPPPCGHLHPLLKVRAEFRQIFLEMGFTEMPTNNYVESSFWNFDALFQPQQHPARDAHDTFFLSDPKESSNFPMEYLERVKKVHTEGGYGSQGYGYDWKIAEAQKNLLRTHSTAVSARMLHRLAKEGFRPVKYFSIDRVFRNETLDATHLAEFHQVEGVIADYNLGLGGLIGVLYEFFKKLGIEKLYFKPAYNPYTEPSMEIFSYHEGLKKWIEIGNSGMFRPEMLLPMGLPENVNIYGWGLSLERPTMIKYGINNIRDLVGPKVDLQMVHDSPICRLDKEDEPTETSAPPSGEQALQQEWEVIEDRLRRLVARVSDLRSRVDVAPQPKIDLTLFADPEKPPHSVLSLLSALGVRVDFHRHSTLRTLPSEQLGRDLAGRPDAEGRCVIVWAPVGAAVELVSSPVSAVRVKGEANVLRHLGRLLEASSAGVCCYERLPAELATQVDAWLDRDAASLVRTLDARLAKEQFLVGGRLTLADIFAVSVLSNSKVKLSANVERWYQKCVKLRLSVFK</sequence>
<feature type="coiled-coil region" evidence="26">
    <location>
        <begin position="322"/>
        <end position="469"/>
    </location>
</feature>
<dbReference type="GO" id="GO:0005524">
    <property type="term" value="F:ATP binding"/>
    <property type="evidence" value="ECO:0007669"/>
    <property type="project" value="UniProtKB-KW"/>
</dbReference>
<dbReference type="SUPFAM" id="SSF48678">
    <property type="entry name" value="Moesin tail domain"/>
    <property type="match status" value="1"/>
</dbReference>
<dbReference type="GO" id="GO:0005912">
    <property type="term" value="C:adherens junction"/>
    <property type="evidence" value="ECO:0007669"/>
    <property type="project" value="UniProtKB-SubCell"/>
</dbReference>
<dbReference type="SUPFAM" id="SSF47616">
    <property type="entry name" value="GST C-terminal domain-like"/>
    <property type="match status" value="1"/>
</dbReference>
<dbReference type="InterPro" id="IPR000299">
    <property type="entry name" value="FERM_domain"/>
</dbReference>
<dbReference type="InterPro" id="IPR019747">
    <property type="entry name" value="FERM_CS"/>
</dbReference>
<dbReference type="Gene3D" id="1.20.5.450">
    <property type="match status" value="1"/>
</dbReference>
<evidence type="ECO:0000256" key="23">
    <source>
        <dbReference type="ARBA" id="ARBA00030612"/>
    </source>
</evidence>
<evidence type="ECO:0000256" key="7">
    <source>
        <dbReference type="ARBA" id="ARBA00011209"/>
    </source>
</evidence>
<evidence type="ECO:0000256" key="3">
    <source>
        <dbReference type="ARBA" id="ARBA00004202"/>
    </source>
</evidence>
<evidence type="ECO:0000256" key="12">
    <source>
        <dbReference type="ARBA" id="ARBA00022598"/>
    </source>
</evidence>
<dbReference type="OrthoDB" id="238316at2759"/>
<dbReference type="GO" id="GO:0004826">
    <property type="term" value="F:phenylalanine-tRNA ligase activity"/>
    <property type="evidence" value="ECO:0007669"/>
    <property type="project" value="UniProtKB-EC"/>
</dbReference>
<dbReference type="GO" id="GO:0005902">
    <property type="term" value="C:microvillus"/>
    <property type="evidence" value="ECO:0007669"/>
    <property type="project" value="UniProtKB-SubCell"/>
</dbReference>
<dbReference type="Pfam" id="PF18552">
    <property type="entry name" value="PheRS_DBD1"/>
    <property type="match status" value="1"/>
</dbReference>
<comment type="caution">
    <text evidence="30">The sequence shown here is derived from an EMBL/GenBank/DDBJ whole genome shotgun (WGS) entry which is preliminary data.</text>
</comment>
<dbReference type="Pfam" id="PF00373">
    <property type="entry name" value="FERM_M"/>
    <property type="match status" value="1"/>
</dbReference>
<dbReference type="FunFam" id="1.20.80.10:FF:000002">
    <property type="entry name" value="radixin isoform X1"/>
    <property type="match status" value="1"/>
</dbReference>
<keyword evidence="20" id="KW-0030">Aminoacyl-tRNA synthetase</keyword>
<keyword evidence="16" id="KW-0460">Magnesium</keyword>
<dbReference type="InterPro" id="IPR011259">
    <property type="entry name" value="ERM_C_dom"/>
</dbReference>
<dbReference type="Pfam" id="PF01409">
    <property type="entry name" value="tRNA-synt_2d"/>
    <property type="match status" value="1"/>
</dbReference>
<feature type="domain" description="FERM" evidence="28">
    <location>
        <begin position="8"/>
        <end position="302"/>
    </location>
</feature>
<dbReference type="Proteomes" id="UP000494165">
    <property type="component" value="Unassembled WGS sequence"/>
</dbReference>
<evidence type="ECO:0000256" key="15">
    <source>
        <dbReference type="ARBA" id="ARBA00022840"/>
    </source>
</evidence>
<evidence type="ECO:0000256" key="6">
    <source>
        <dbReference type="ARBA" id="ARBA00006703"/>
    </source>
</evidence>
<dbReference type="Gene3D" id="6.10.360.10">
    <property type="match status" value="1"/>
</dbReference>
<dbReference type="SMART" id="SM00295">
    <property type="entry name" value="B41"/>
    <property type="match status" value="1"/>
</dbReference>
<dbReference type="EC" id="6.1.1.20" evidence="8"/>
<keyword evidence="14" id="KW-0547">Nucleotide-binding</keyword>
<evidence type="ECO:0000256" key="5">
    <source>
        <dbReference type="ARBA" id="ARBA00004536"/>
    </source>
</evidence>
<keyword evidence="10" id="KW-1003">Cell membrane</keyword>
<evidence type="ECO:0000259" key="28">
    <source>
        <dbReference type="PROSITE" id="PS50057"/>
    </source>
</evidence>
<dbReference type="CDD" id="cd14473">
    <property type="entry name" value="FERM_B-lobe"/>
    <property type="match status" value="1"/>
</dbReference>
<dbReference type="InterPro" id="IPR036282">
    <property type="entry name" value="Glutathione-S-Trfase_C_sf"/>
</dbReference>
<evidence type="ECO:0000256" key="4">
    <source>
        <dbReference type="ARBA" id="ARBA00004245"/>
    </source>
</evidence>
<dbReference type="InterPro" id="IPR018979">
    <property type="entry name" value="FERM_N"/>
</dbReference>
<dbReference type="Gene3D" id="1.10.10.2330">
    <property type="match status" value="1"/>
</dbReference>
<dbReference type="InterPro" id="IPR002319">
    <property type="entry name" value="Phenylalanyl-tRNA_Synthase"/>
</dbReference>
<comment type="catalytic activity">
    <reaction evidence="25">
        <text>tRNA(Phe) + L-phenylalanine + ATP = L-phenylalanyl-tRNA(Phe) + AMP + diphosphate + H(+)</text>
        <dbReference type="Rhea" id="RHEA:19413"/>
        <dbReference type="Rhea" id="RHEA-COMP:9668"/>
        <dbReference type="Rhea" id="RHEA-COMP:9699"/>
        <dbReference type="ChEBI" id="CHEBI:15378"/>
        <dbReference type="ChEBI" id="CHEBI:30616"/>
        <dbReference type="ChEBI" id="CHEBI:33019"/>
        <dbReference type="ChEBI" id="CHEBI:58095"/>
        <dbReference type="ChEBI" id="CHEBI:78442"/>
        <dbReference type="ChEBI" id="CHEBI:78531"/>
        <dbReference type="ChEBI" id="CHEBI:456215"/>
        <dbReference type="EC" id="6.1.1.20"/>
    </reaction>
</comment>
<evidence type="ECO:0000256" key="27">
    <source>
        <dbReference type="SAM" id="MobiDB-lite"/>
    </source>
</evidence>
<dbReference type="SUPFAM" id="SSF55681">
    <property type="entry name" value="Class II aaRS and biotin synthetases"/>
    <property type="match status" value="1"/>
</dbReference>
<reference evidence="30 31" key="1">
    <citation type="submission" date="2020-04" db="EMBL/GenBank/DDBJ databases">
        <authorList>
            <person name="Alioto T."/>
            <person name="Alioto T."/>
            <person name="Gomez Garrido J."/>
        </authorList>
    </citation>
    <scope>NUCLEOTIDE SEQUENCE [LARGE SCALE GENOMIC DNA]</scope>
</reference>
<dbReference type="InterPro" id="IPR045864">
    <property type="entry name" value="aa-tRNA-synth_II/BPL/LPL"/>
</dbReference>
<keyword evidence="12" id="KW-0436">Ligase</keyword>
<evidence type="ECO:0000256" key="9">
    <source>
        <dbReference type="ARBA" id="ARBA00022025"/>
    </source>
</evidence>
<keyword evidence="17" id="KW-0648">Protein biosynthesis</keyword>
<dbReference type="Gene3D" id="2.30.29.30">
    <property type="entry name" value="Pleckstrin-homology domain (PH domain)/Phosphotyrosine-binding domain (PTB)"/>
    <property type="match status" value="1"/>
</dbReference>
<gene>
    <name evidence="30" type="ORF">CLODIP_2_CD13395</name>
</gene>
<dbReference type="GO" id="GO:0000049">
    <property type="term" value="F:tRNA binding"/>
    <property type="evidence" value="ECO:0007669"/>
    <property type="project" value="InterPro"/>
</dbReference>
<comment type="subcellular location">
    <subcellularLocation>
        <location evidence="5">Cell junction</location>
        <location evidence="5">Adherens junction</location>
    </subcellularLocation>
    <subcellularLocation>
        <location evidence="3">Cell membrane</location>
        <topology evidence="3">Peripheral membrane protein</topology>
    </subcellularLocation>
    <subcellularLocation>
        <location evidence="2">Cell projection</location>
        <location evidence="2">Microvillus</location>
    </subcellularLocation>
    <subcellularLocation>
        <location evidence="24">Cell projection</location>
        <location evidence="24">Rhabdomere</location>
    </subcellularLocation>
    <subcellularLocation>
        <location evidence="4">Cytoplasm</location>
        <location evidence="4">Cytoskeleton</location>
    </subcellularLocation>
</comment>
<dbReference type="InterPro" id="IPR004046">
    <property type="entry name" value="GST_C"/>
</dbReference>
<keyword evidence="31" id="KW-1185">Reference proteome</keyword>
<dbReference type="InterPro" id="IPR008954">
    <property type="entry name" value="Moesin_tail_sf"/>
</dbReference>
<accession>A0A8S1CH02</accession>
<dbReference type="GO" id="GO:0006432">
    <property type="term" value="P:phenylalanyl-tRNA aminoacylation"/>
    <property type="evidence" value="ECO:0007669"/>
    <property type="project" value="InterPro"/>
</dbReference>
<dbReference type="PROSITE" id="PS50057">
    <property type="entry name" value="FERM_3"/>
    <property type="match status" value="1"/>
</dbReference>
<evidence type="ECO:0000256" key="11">
    <source>
        <dbReference type="ARBA" id="ARBA00022490"/>
    </source>
</evidence>
<evidence type="ECO:0000256" key="24">
    <source>
        <dbReference type="ARBA" id="ARBA00043944"/>
    </source>
</evidence>
<evidence type="ECO:0000259" key="29">
    <source>
        <dbReference type="PROSITE" id="PS50862"/>
    </source>
</evidence>